<sequence>MGRRGVILVSWAASTRSGSGVAQNPHPVAPPIRLSVPYPASTTPGPSVPASCPP</sequence>
<proteinExistence type="predicted"/>
<evidence type="ECO:0000313" key="1">
    <source>
        <dbReference type="EMBL" id="EMD30399.1"/>
    </source>
</evidence>
<protein>
    <submittedName>
        <fullName evidence="1">Uncharacterized protein</fullName>
    </submittedName>
</protein>
<organism evidence="1 2">
    <name type="scientific">Ceriporiopsis subvermispora (strain B)</name>
    <name type="common">White-rot fungus</name>
    <name type="synonym">Gelatoporia subvermispora</name>
    <dbReference type="NCBI Taxonomy" id="914234"/>
    <lineage>
        <taxon>Eukaryota</taxon>
        <taxon>Fungi</taxon>
        <taxon>Dikarya</taxon>
        <taxon>Basidiomycota</taxon>
        <taxon>Agaricomycotina</taxon>
        <taxon>Agaricomycetes</taxon>
        <taxon>Polyporales</taxon>
        <taxon>Gelatoporiaceae</taxon>
        <taxon>Gelatoporia</taxon>
    </lineage>
</organism>
<dbReference type="HOGENOM" id="CLU_3050144_0_0_1"/>
<keyword evidence="2" id="KW-1185">Reference proteome</keyword>
<name>M2P5A8_CERS8</name>
<dbReference type="AlphaFoldDB" id="M2P5A8"/>
<evidence type="ECO:0000313" key="2">
    <source>
        <dbReference type="Proteomes" id="UP000016930"/>
    </source>
</evidence>
<reference evidence="1 2" key="1">
    <citation type="journal article" date="2012" name="Proc. Natl. Acad. Sci. U.S.A.">
        <title>Comparative genomics of Ceriporiopsis subvermispora and Phanerochaete chrysosporium provide insight into selective ligninolysis.</title>
        <authorList>
            <person name="Fernandez-Fueyo E."/>
            <person name="Ruiz-Duenas F.J."/>
            <person name="Ferreira P."/>
            <person name="Floudas D."/>
            <person name="Hibbett D.S."/>
            <person name="Canessa P."/>
            <person name="Larrondo L.F."/>
            <person name="James T.Y."/>
            <person name="Seelenfreund D."/>
            <person name="Lobos S."/>
            <person name="Polanco R."/>
            <person name="Tello M."/>
            <person name="Honda Y."/>
            <person name="Watanabe T."/>
            <person name="Watanabe T."/>
            <person name="Ryu J.S."/>
            <person name="Kubicek C.P."/>
            <person name="Schmoll M."/>
            <person name="Gaskell J."/>
            <person name="Hammel K.E."/>
            <person name="St John F.J."/>
            <person name="Vanden Wymelenberg A."/>
            <person name="Sabat G."/>
            <person name="Splinter BonDurant S."/>
            <person name="Syed K."/>
            <person name="Yadav J.S."/>
            <person name="Doddapaneni H."/>
            <person name="Subramanian V."/>
            <person name="Lavin J.L."/>
            <person name="Oguiza J.A."/>
            <person name="Perez G."/>
            <person name="Pisabarro A.G."/>
            <person name="Ramirez L."/>
            <person name="Santoyo F."/>
            <person name="Master E."/>
            <person name="Coutinho P.M."/>
            <person name="Henrissat B."/>
            <person name="Lombard V."/>
            <person name="Magnuson J.K."/>
            <person name="Kuees U."/>
            <person name="Hori C."/>
            <person name="Igarashi K."/>
            <person name="Samejima M."/>
            <person name="Held B.W."/>
            <person name="Barry K.W."/>
            <person name="LaButti K.M."/>
            <person name="Lapidus A."/>
            <person name="Lindquist E.A."/>
            <person name="Lucas S.M."/>
            <person name="Riley R."/>
            <person name="Salamov A.A."/>
            <person name="Hoffmeister D."/>
            <person name="Schwenk D."/>
            <person name="Hadar Y."/>
            <person name="Yarden O."/>
            <person name="de Vries R.P."/>
            <person name="Wiebenga A."/>
            <person name="Stenlid J."/>
            <person name="Eastwood D."/>
            <person name="Grigoriev I.V."/>
            <person name="Berka R.M."/>
            <person name="Blanchette R.A."/>
            <person name="Kersten P."/>
            <person name="Martinez A.T."/>
            <person name="Vicuna R."/>
            <person name="Cullen D."/>
        </authorList>
    </citation>
    <scope>NUCLEOTIDE SEQUENCE [LARGE SCALE GENOMIC DNA]</scope>
    <source>
        <strain evidence="1 2">B</strain>
    </source>
</reference>
<gene>
    <name evidence="1" type="ORF">CERSUDRAFT_101426</name>
</gene>
<dbReference type="Proteomes" id="UP000016930">
    <property type="component" value="Unassembled WGS sequence"/>
</dbReference>
<dbReference type="EMBL" id="KB446199">
    <property type="protein sequence ID" value="EMD30399.1"/>
    <property type="molecule type" value="Genomic_DNA"/>
</dbReference>
<accession>M2P5A8</accession>